<sequence length="196" mass="22867">MNLEQLQPYLPKNALVFIEKWINPYPLTLKITRSRQTKLGDYRKLQPQKRHQITVNGDLNPEAFFFVFTHEIAHMMVYAKYNYGQVAPHGKEWKIIFGKLLAESIEIYPEEVRIYVAKHAQSPKASVGADSNIAKFLINDSEDYQDYLEDLQIGTHFKLGQKVFQKGEKRKLRYICCDIKTNKNYLINATALVEKL</sequence>
<dbReference type="InterPro" id="IPR006640">
    <property type="entry name" value="SprT-like_domain"/>
</dbReference>
<comment type="caution">
    <text evidence="2">The sequence shown here is derived from an EMBL/GenBank/DDBJ whole genome shotgun (WGS) entry which is preliminary data.</text>
</comment>
<name>A0A3L9MN16_9FLAO</name>
<protein>
    <submittedName>
        <fullName evidence="2">Transcription elongation protein SprT</fullName>
    </submittedName>
</protein>
<dbReference type="GO" id="GO:0006950">
    <property type="term" value="P:response to stress"/>
    <property type="evidence" value="ECO:0007669"/>
    <property type="project" value="UniProtKB-ARBA"/>
</dbReference>
<dbReference type="RefSeq" id="WP_147439058.1">
    <property type="nucleotide sequence ID" value="NZ_RDOJ01000001.1"/>
</dbReference>
<evidence type="ECO:0000313" key="2">
    <source>
        <dbReference type="EMBL" id="RLZ12614.1"/>
    </source>
</evidence>
<dbReference type="OrthoDB" id="267364at2"/>
<dbReference type="Pfam" id="PF10263">
    <property type="entry name" value="SprT-like"/>
    <property type="match status" value="1"/>
</dbReference>
<evidence type="ECO:0000313" key="3">
    <source>
        <dbReference type="Proteomes" id="UP000275348"/>
    </source>
</evidence>
<dbReference type="EMBL" id="RDOJ01000001">
    <property type="protein sequence ID" value="RLZ12614.1"/>
    <property type="molecule type" value="Genomic_DNA"/>
</dbReference>
<accession>A0A3L9MN16</accession>
<keyword evidence="3" id="KW-1185">Reference proteome</keyword>
<dbReference type="AlphaFoldDB" id="A0A3L9MN16"/>
<organism evidence="2 3">
    <name type="scientific">Faecalibacter macacae</name>
    <dbReference type="NCBI Taxonomy" id="1859289"/>
    <lineage>
        <taxon>Bacteria</taxon>
        <taxon>Pseudomonadati</taxon>
        <taxon>Bacteroidota</taxon>
        <taxon>Flavobacteriia</taxon>
        <taxon>Flavobacteriales</taxon>
        <taxon>Weeksellaceae</taxon>
        <taxon>Faecalibacter</taxon>
    </lineage>
</organism>
<feature type="domain" description="SprT-like" evidence="1">
    <location>
        <begin position="49"/>
        <end position="98"/>
    </location>
</feature>
<gene>
    <name evidence="2" type="ORF">EAH69_00170</name>
</gene>
<evidence type="ECO:0000259" key="1">
    <source>
        <dbReference type="Pfam" id="PF10263"/>
    </source>
</evidence>
<proteinExistence type="predicted"/>
<reference evidence="2 3" key="1">
    <citation type="submission" date="2018-10" db="EMBL/GenBank/DDBJ databases">
        <authorList>
            <person name="Chen X."/>
        </authorList>
    </citation>
    <scope>NUCLEOTIDE SEQUENCE [LARGE SCALE GENOMIC DNA]</scope>
    <source>
        <strain evidence="2 3">YIM 102668</strain>
    </source>
</reference>
<dbReference type="Proteomes" id="UP000275348">
    <property type="component" value="Unassembled WGS sequence"/>
</dbReference>